<dbReference type="GO" id="GO:0003677">
    <property type="term" value="F:DNA binding"/>
    <property type="evidence" value="ECO:0007669"/>
    <property type="project" value="TreeGrafter"/>
</dbReference>
<dbReference type="InterPro" id="IPR051677">
    <property type="entry name" value="AfsR-DnrI-RedD_regulator"/>
</dbReference>
<dbReference type="InterPro" id="IPR005158">
    <property type="entry name" value="BTAD"/>
</dbReference>
<dbReference type="PANTHER" id="PTHR35807">
    <property type="entry name" value="TRANSCRIPTIONAL REGULATOR REDD-RELATED"/>
    <property type="match status" value="1"/>
</dbReference>
<dbReference type="AlphaFoldDB" id="A0A7X0IFG8"/>
<accession>A0A7X0IFG8</accession>
<keyword evidence="1" id="KW-0805">Transcription regulation</keyword>
<feature type="compositionally biased region" description="Low complexity" evidence="3">
    <location>
        <begin position="548"/>
        <end position="558"/>
    </location>
</feature>
<evidence type="ECO:0000256" key="1">
    <source>
        <dbReference type="ARBA" id="ARBA00023015"/>
    </source>
</evidence>
<dbReference type="Gene3D" id="1.25.40.10">
    <property type="entry name" value="Tetratricopeptide repeat domain"/>
    <property type="match status" value="1"/>
</dbReference>
<gene>
    <name evidence="5" type="ORF">BJ992_003501</name>
</gene>
<dbReference type="Pfam" id="PF03704">
    <property type="entry name" value="BTAD"/>
    <property type="match status" value="1"/>
</dbReference>
<dbReference type="InterPro" id="IPR011990">
    <property type="entry name" value="TPR-like_helical_dom_sf"/>
</dbReference>
<dbReference type="PANTHER" id="PTHR35807:SF1">
    <property type="entry name" value="TRANSCRIPTIONAL REGULATOR REDD"/>
    <property type="match status" value="1"/>
</dbReference>
<dbReference type="InterPro" id="IPR041664">
    <property type="entry name" value="AAA_16"/>
</dbReference>
<keyword evidence="2" id="KW-0804">Transcription</keyword>
<protein>
    <recommendedName>
        <fullName evidence="4">Bacterial transcriptional activator domain-containing protein</fullName>
    </recommendedName>
</protein>
<dbReference type="Gene3D" id="3.40.50.300">
    <property type="entry name" value="P-loop containing nucleotide triphosphate hydrolases"/>
    <property type="match status" value="1"/>
</dbReference>
<evidence type="ECO:0000256" key="3">
    <source>
        <dbReference type="SAM" id="MobiDB-lite"/>
    </source>
</evidence>
<keyword evidence="6" id="KW-1185">Reference proteome</keyword>
<dbReference type="SMART" id="SM01043">
    <property type="entry name" value="BTAD"/>
    <property type="match status" value="1"/>
</dbReference>
<organism evidence="5 6">
    <name type="scientific">Sphaerisporangium rubeum</name>
    <dbReference type="NCBI Taxonomy" id="321317"/>
    <lineage>
        <taxon>Bacteria</taxon>
        <taxon>Bacillati</taxon>
        <taxon>Actinomycetota</taxon>
        <taxon>Actinomycetes</taxon>
        <taxon>Streptosporangiales</taxon>
        <taxon>Streptosporangiaceae</taxon>
        <taxon>Sphaerisporangium</taxon>
    </lineage>
</organism>
<dbReference type="SUPFAM" id="SSF52540">
    <property type="entry name" value="P-loop containing nucleoside triphosphate hydrolases"/>
    <property type="match status" value="1"/>
</dbReference>
<dbReference type="EMBL" id="JACHIU010000001">
    <property type="protein sequence ID" value="MBB6474070.1"/>
    <property type="molecule type" value="Genomic_DNA"/>
</dbReference>
<dbReference type="SUPFAM" id="SSF48452">
    <property type="entry name" value="TPR-like"/>
    <property type="match status" value="1"/>
</dbReference>
<dbReference type="Pfam" id="PF13191">
    <property type="entry name" value="AAA_16"/>
    <property type="match status" value="1"/>
</dbReference>
<proteinExistence type="predicted"/>
<reference evidence="5 6" key="1">
    <citation type="submission" date="2020-08" db="EMBL/GenBank/DDBJ databases">
        <title>Sequencing the genomes of 1000 actinobacteria strains.</title>
        <authorList>
            <person name="Klenk H.-P."/>
        </authorList>
    </citation>
    <scope>NUCLEOTIDE SEQUENCE [LARGE SCALE GENOMIC DNA]</scope>
    <source>
        <strain evidence="5 6">DSM 44936</strain>
    </source>
</reference>
<evidence type="ECO:0000313" key="5">
    <source>
        <dbReference type="EMBL" id="MBB6474070.1"/>
    </source>
</evidence>
<feature type="region of interest" description="Disordered" evidence="3">
    <location>
        <begin position="509"/>
        <end position="574"/>
    </location>
</feature>
<sequence length="1218" mass="130934">MKVARFDIRLLGDVSILVDGAPRKLLPQTAKALAMLVSARNPVPQNSLAAALGQSPDWPVPDVAPPLSRLRTALSGSELDIPPAKWSHAYELVERVPGYLAATVDAARFEAGVRRGRELYDAGELDGALTALRDAASEWRGAPFASLAAGWSLPWVCESHRARLEEQRGELVRLTARIALRLGRHEEAAFVTRGTVGEGQDDTAALWLLRFLTGLREDGGASARRVADRRGSRSPNDDAARRAMDLLALHEHGFDATAPLGTSRWQEQDGPEELIGRQHEIGRLTGLVRRLSAGRSAALALTGEGGVGKSRLLREAERVAARERVLMVTVMCQDLDGLQPWRELAGAVWGHLRRDLAAPPEPITPRERESLGKLMSAGVTASPARPGHERDPRELTFLLVSLLRRAAGNGLLVALDNAHLLGSHAVELLQHVRKGLETAPVGFLLATRQDSTHWDHIMDTLAVAPLTVDEVATWLGRAWGREPSVDESKEAVRVTDGLPLELCRLTETGGPLTTLTRPLDGSAPATPGGTARDLLAGSLDGSASPDGAAAARPAVERVPAPRRPHDDVSPATGAGPATTFVWLAAAAITAVGRDIDPALVARMLDLTPEDADRRQALAASGNTVKGHDRVRFTHDRSREDVLEELKRDPALARDLHRRAFEALTGRVTAGGWMDPSLPVRVAQHARAAGAALPEERTAAACLDAARAEQRGFGVGDAVTWAEEGLRLRADAATRVGLLITLGDALGDGGDMEQAGRRYLEAYQAAGAELPRPAATAAIRLARRWSPPGQIDQQLVHLLSTALTRLSHDTGEEAAELRLQLTAHLAKKHTMAVIPGDGAAGAVELARATLRELPEGGDDLVRCEVLTECRWALYDHAGPAELLGIATRLQEAGIRAGSAHFQGEALVATAIDQLRLGRLADALATVDRHRSLVTRDPRSLGPWLRGTLDTLMDLWNGDFARAEQRITGESLPMVQELSANQAMPAETLNQTLMGQYFWLLYERGRMEELFDLGLARQIEQHGYFPVWRAAHVVALCETGRHDEAADHLAAVMHETSFLRALPPHGWAVPTLAALSVACHSIASAGVQGTLPGVRGTTGGGVEAYVPLLRERLSAHPRELVLAGWPTVLMGPTARFRGLLAMTAGAPEEALDHFAEATRMVSAAPPHMARIQLDRAKALLRLTPDDPTGEATRLLHRSLKLAGRLGMPSVAAEARLLLRT</sequence>
<dbReference type="Proteomes" id="UP000555564">
    <property type="component" value="Unassembled WGS sequence"/>
</dbReference>
<dbReference type="RefSeq" id="WP_184982276.1">
    <property type="nucleotide sequence ID" value="NZ_JACHIU010000001.1"/>
</dbReference>
<evidence type="ECO:0000313" key="6">
    <source>
        <dbReference type="Proteomes" id="UP000555564"/>
    </source>
</evidence>
<evidence type="ECO:0000259" key="4">
    <source>
        <dbReference type="SMART" id="SM01043"/>
    </source>
</evidence>
<comment type="caution">
    <text evidence="5">The sequence shown here is derived from an EMBL/GenBank/DDBJ whole genome shotgun (WGS) entry which is preliminary data.</text>
</comment>
<feature type="compositionally biased region" description="Low complexity" evidence="3">
    <location>
        <begin position="509"/>
        <end position="519"/>
    </location>
</feature>
<dbReference type="InterPro" id="IPR027417">
    <property type="entry name" value="P-loop_NTPase"/>
</dbReference>
<dbReference type="GO" id="GO:0006355">
    <property type="term" value="P:regulation of DNA-templated transcription"/>
    <property type="evidence" value="ECO:0007669"/>
    <property type="project" value="TreeGrafter"/>
</dbReference>
<feature type="domain" description="Bacterial transcriptional activator" evidence="4">
    <location>
        <begin position="104"/>
        <end position="247"/>
    </location>
</feature>
<evidence type="ECO:0000256" key="2">
    <source>
        <dbReference type="ARBA" id="ARBA00023163"/>
    </source>
</evidence>
<name>A0A7X0IFG8_9ACTN</name>